<dbReference type="AlphaFoldDB" id="A0AA39PZW0"/>
<keyword evidence="5 8" id="KW-1015">Disulfide bond</keyword>
<comment type="subunit">
    <text evidence="7">Self-assembles to form functional amyloid fibrils called rodlets. Self-assembly into fibrillar rodlets occurs spontaneously at hydrophobic:hydrophilic interfaces and the rodlets further associate laterally to form amphipathic monolayers.</text>
</comment>
<evidence type="ECO:0000313" key="9">
    <source>
        <dbReference type="EMBL" id="KAK0493570.1"/>
    </source>
</evidence>
<protein>
    <recommendedName>
        <fullName evidence="8">Hydrophobin</fullName>
    </recommendedName>
</protein>
<keyword evidence="8" id="KW-0732">Signal</keyword>
<accession>A0AA39PZW0</accession>
<dbReference type="SMART" id="SM00075">
    <property type="entry name" value="HYDRO"/>
    <property type="match status" value="1"/>
</dbReference>
<keyword evidence="10" id="KW-1185">Reference proteome</keyword>
<organism evidence="9 10">
    <name type="scientific">Armillaria luteobubalina</name>
    <dbReference type="NCBI Taxonomy" id="153913"/>
    <lineage>
        <taxon>Eukaryota</taxon>
        <taxon>Fungi</taxon>
        <taxon>Dikarya</taxon>
        <taxon>Basidiomycota</taxon>
        <taxon>Agaricomycotina</taxon>
        <taxon>Agaricomycetes</taxon>
        <taxon>Agaricomycetidae</taxon>
        <taxon>Agaricales</taxon>
        <taxon>Marasmiineae</taxon>
        <taxon>Physalacriaceae</taxon>
        <taxon>Armillaria</taxon>
    </lineage>
</organism>
<keyword evidence="4 8" id="KW-0964">Secreted</keyword>
<evidence type="ECO:0000313" key="10">
    <source>
        <dbReference type="Proteomes" id="UP001175228"/>
    </source>
</evidence>
<keyword evidence="6" id="KW-0325">Glycoprotein</keyword>
<sequence>MVLLLRAGSIVSNRQVTDYSVVSAALPALPRVEENDDAVIKSNQGVTVSPVISPVLPRGGSGSGAACTSGTVQCCDSTESASDLSPSTVTLFGLLGVVVSDLTANVGVTCSPISVIGVGGTSCSSQTVCCENNSFNGVVALGCTPINVGL</sequence>
<dbReference type="GO" id="GO:0009277">
    <property type="term" value="C:fungal-type cell wall"/>
    <property type="evidence" value="ECO:0007669"/>
    <property type="project" value="InterPro"/>
</dbReference>
<reference evidence="9" key="1">
    <citation type="submission" date="2023-06" db="EMBL/GenBank/DDBJ databases">
        <authorList>
            <consortium name="Lawrence Berkeley National Laboratory"/>
            <person name="Ahrendt S."/>
            <person name="Sahu N."/>
            <person name="Indic B."/>
            <person name="Wong-Bajracharya J."/>
            <person name="Merenyi Z."/>
            <person name="Ke H.-M."/>
            <person name="Monk M."/>
            <person name="Kocsube S."/>
            <person name="Drula E."/>
            <person name="Lipzen A."/>
            <person name="Balint B."/>
            <person name="Henrissat B."/>
            <person name="Andreopoulos B."/>
            <person name="Martin F.M."/>
            <person name="Harder C.B."/>
            <person name="Rigling D."/>
            <person name="Ford K.L."/>
            <person name="Foster G.D."/>
            <person name="Pangilinan J."/>
            <person name="Papanicolaou A."/>
            <person name="Barry K."/>
            <person name="LaButti K."/>
            <person name="Viragh M."/>
            <person name="Koriabine M."/>
            <person name="Yan M."/>
            <person name="Riley R."/>
            <person name="Champramary S."/>
            <person name="Plett K.L."/>
            <person name="Tsai I.J."/>
            <person name="Slot J."/>
            <person name="Sipos G."/>
            <person name="Plett J."/>
            <person name="Nagy L.G."/>
            <person name="Grigoriev I.V."/>
        </authorList>
    </citation>
    <scope>NUCLEOTIDE SEQUENCE</scope>
    <source>
        <strain evidence="9">HWK02</strain>
    </source>
</reference>
<evidence type="ECO:0000256" key="2">
    <source>
        <dbReference type="ARBA" id="ARBA00010446"/>
    </source>
</evidence>
<comment type="similarity">
    <text evidence="2 8">Belongs to the fungal hydrophobin family.</text>
</comment>
<evidence type="ECO:0000256" key="3">
    <source>
        <dbReference type="ARBA" id="ARBA00022512"/>
    </source>
</evidence>
<evidence type="ECO:0000256" key="6">
    <source>
        <dbReference type="ARBA" id="ARBA00023180"/>
    </source>
</evidence>
<dbReference type="Proteomes" id="UP001175228">
    <property type="component" value="Unassembled WGS sequence"/>
</dbReference>
<dbReference type="Pfam" id="PF01185">
    <property type="entry name" value="Hydrophobin"/>
    <property type="match status" value="1"/>
</dbReference>
<evidence type="ECO:0000256" key="8">
    <source>
        <dbReference type="RuleBase" id="RU365009"/>
    </source>
</evidence>
<evidence type="ECO:0000256" key="1">
    <source>
        <dbReference type="ARBA" id="ARBA00004191"/>
    </source>
</evidence>
<name>A0AA39PZW0_9AGAR</name>
<comment type="subcellular location">
    <subcellularLocation>
        <location evidence="1 8">Secreted</location>
        <location evidence="1 8">Cell wall</location>
    </subcellularLocation>
</comment>
<evidence type="ECO:0000256" key="7">
    <source>
        <dbReference type="ARBA" id="ARBA00093546"/>
    </source>
</evidence>
<evidence type="ECO:0000256" key="5">
    <source>
        <dbReference type="ARBA" id="ARBA00023157"/>
    </source>
</evidence>
<evidence type="ECO:0000256" key="4">
    <source>
        <dbReference type="ARBA" id="ARBA00022525"/>
    </source>
</evidence>
<dbReference type="GO" id="GO:0005199">
    <property type="term" value="F:structural constituent of cell wall"/>
    <property type="evidence" value="ECO:0007669"/>
    <property type="project" value="InterPro"/>
</dbReference>
<keyword evidence="3 8" id="KW-0134">Cell wall</keyword>
<dbReference type="InterPro" id="IPR001338">
    <property type="entry name" value="Class_I_Hydrophobin"/>
</dbReference>
<dbReference type="EMBL" id="JAUEPU010000024">
    <property type="protein sequence ID" value="KAK0493570.1"/>
    <property type="molecule type" value="Genomic_DNA"/>
</dbReference>
<dbReference type="CDD" id="cd23507">
    <property type="entry name" value="hydrophobin_I"/>
    <property type="match status" value="1"/>
</dbReference>
<comment type="caution">
    <text evidence="9">The sequence shown here is derived from an EMBL/GenBank/DDBJ whole genome shotgun (WGS) entry which is preliminary data.</text>
</comment>
<proteinExistence type="inferred from homology"/>
<gene>
    <name evidence="9" type="ORF">EDD18DRAFT_405616</name>
</gene>